<reference evidence="1 2" key="1">
    <citation type="submission" date="2023-04" db="EMBL/GenBank/DDBJ databases">
        <title>Forest soil microbial communities from Buena Vista Peninsula, Colon Province, Panama.</title>
        <authorList>
            <person name="Bouskill N."/>
        </authorList>
    </citation>
    <scope>NUCLEOTIDE SEQUENCE [LARGE SCALE GENOMIC DNA]</scope>
    <source>
        <strain evidence="1 2">AC80</strain>
    </source>
</reference>
<gene>
    <name evidence="1" type="ORF">M2272_005388</name>
</gene>
<organism evidence="1 2">
    <name type="scientific">Mycolicibacterium frederiksbergense</name>
    <dbReference type="NCBI Taxonomy" id="117567"/>
    <lineage>
        <taxon>Bacteria</taxon>
        <taxon>Bacillati</taxon>
        <taxon>Actinomycetota</taxon>
        <taxon>Actinomycetes</taxon>
        <taxon>Mycobacteriales</taxon>
        <taxon>Mycobacteriaceae</taxon>
        <taxon>Mycolicibacterium</taxon>
    </lineage>
</organism>
<dbReference type="Proteomes" id="UP001160130">
    <property type="component" value="Unassembled WGS sequence"/>
</dbReference>
<dbReference type="EMBL" id="JARXVE010000012">
    <property type="protein sequence ID" value="MDH6198728.1"/>
    <property type="molecule type" value="Genomic_DNA"/>
</dbReference>
<comment type="caution">
    <text evidence="1">The sequence shown here is derived from an EMBL/GenBank/DDBJ whole genome shotgun (WGS) entry which is preliminary data.</text>
</comment>
<sequence>MNVGSRVFRAGFTNMSGPNPGHGFTAQPRRWVIKPTNGWINHRRRIDRHDEITLVTHEGFNYLSQIALLPKRLDRSQLFETRVRHAG</sequence>
<evidence type="ECO:0000313" key="1">
    <source>
        <dbReference type="EMBL" id="MDH6198728.1"/>
    </source>
</evidence>
<proteinExistence type="predicted"/>
<keyword evidence="2" id="KW-1185">Reference proteome</keyword>
<evidence type="ECO:0000313" key="2">
    <source>
        <dbReference type="Proteomes" id="UP001160130"/>
    </source>
</evidence>
<name>A0ABT6L700_9MYCO</name>
<accession>A0ABT6L700</accession>
<dbReference type="RefSeq" id="WP_280835295.1">
    <property type="nucleotide sequence ID" value="NZ_JARXVE010000012.1"/>
</dbReference>
<protein>
    <submittedName>
        <fullName evidence="1">Uncharacterized protein</fullName>
    </submittedName>
</protein>